<feature type="transmembrane region" description="Helical" evidence="1">
    <location>
        <begin position="68"/>
        <end position="86"/>
    </location>
</feature>
<feature type="transmembrane region" description="Helical" evidence="1">
    <location>
        <begin position="43"/>
        <end position="62"/>
    </location>
</feature>
<gene>
    <name evidence="2" type="ORF">FHS27_004051</name>
</gene>
<feature type="transmembrane region" description="Helical" evidence="1">
    <location>
        <begin position="115"/>
        <end position="132"/>
    </location>
</feature>
<protein>
    <submittedName>
        <fullName evidence="2">Uncharacterized protein</fullName>
    </submittedName>
</protein>
<reference evidence="2 3" key="1">
    <citation type="submission" date="2020-08" db="EMBL/GenBank/DDBJ databases">
        <title>Genomic Encyclopedia of Type Strains, Phase III (KMG-III): the genomes of soil and plant-associated and newly described type strains.</title>
        <authorList>
            <person name="Whitman W."/>
        </authorList>
    </citation>
    <scope>NUCLEOTIDE SEQUENCE [LARGE SCALE GENOMIC DNA]</scope>
    <source>
        <strain evidence="2 3">CECT 8075</strain>
    </source>
</reference>
<proteinExistence type="predicted"/>
<dbReference type="EMBL" id="JACHXU010000014">
    <property type="protein sequence ID" value="MBB3208224.1"/>
    <property type="molecule type" value="Genomic_DNA"/>
</dbReference>
<evidence type="ECO:0000313" key="2">
    <source>
        <dbReference type="EMBL" id="MBB3208224.1"/>
    </source>
</evidence>
<keyword evidence="1" id="KW-1133">Transmembrane helix</keyword>
<organism evidence="2 3">
    <name type="scientific">Aporhodopirellula rubra</name>
    <dbReference type="NCBI Taxonomy" id="980271"/>
    <lineage>
        <taxon>Bacteria</taxon>
        <taxon>Pseudomonadati</taxon>
        <taxon>Planctomycetota</taxon>
        <taxon>Planctomycetia</taxon>
        <taxon>Pirellulales</taxon>
        <taxon>Pirellulaceae</taxon>
        <taxon>Aporhodopirellula</taxon>
    </lineage>
</organism>
<feature type="transmembrane region" description="Helical" evidence="1">
    <location>
        <begin position="93"/>
        <end position="109"/>
    </location>
</feature>
<keyword evidence="1" id="KW-0472">Membrane</keyword>
<name>A0A7W5H795_9BACT</name>
<evidence type="ECO:0000313" key="3">
    <source>
        <dbReference type="Proteomes" id="UP000536179"/>
    </source>
</evidence>
<comment type="caution">
    <text evidence="2">The sequence shown here is derived from an EMBL/GenBank/DDBJ whole genome shotgun (WGS) entry which is preliminary data.</text>
</comment>
<keyword evidence="3" id="KW-1185">Reference proteome</keyword>
<sequence>MAGNASTDESNSHAEHASHGEIATSGEIGLTYQGRPRTHGFRLSLVDAFVVLLAAVVTLATIDATGGFSWLLLFVVLHFFLFCNVFRVRRAPELVWAFTFLANCGVWIATGHVDLLGIVGSQCLITLGILINEMRSPNYHGIFARRINSRLDDYLAGRADVVERNSLSKS</sequence>
<dbReference type="RefSeq" id="WP_184306450.1">
    <property type="nucleotide sequence ID" value="NZ_JACHXU010000014.1"/>
</dbReference>
<keyword evidence="1" id="KW-0812">Transmembrane</keyword>
<evidence type="ECO:0000256" key="1">
    <source>
        <dbReference type="SAM" id="Phobius"/>
    </source>
</evidence>
<dbReference type="AlphaFoldDB" id="A0A7W5H795"/>
<accession>A0A7W5H795</accession>
<dbReference type="Proteomes" id="UP000536179">
    <property type="component" value="Unassembled WGS sequence"/>
</dbReference>